<gene>
    <name evidence="1" type="ORF">FNV43_RR25724</name>
</gene>
<name>A0A8K0DMP5_9ROSA</name>
<evidence type="ECO:0000313" key="1">
    <source>
        <dbReference type="EMBL" id="KAF3430994.1"/>
    </source>
</evidence>
<dbReference type="OrthoDB" id="17536at2759"/>
<reference evidence="1" key="1">
    <citation type="submission" date="2020-03" db="EMBL/GenBank/DDBJ databases">
        <title>A high-quality chromosome-level genome assembly of a woody plant with both climbing and erect habits, Rhamnella rubrinervis.</title>
        <authorList>
            <person name="Lu Z."/>
            <person name="Yang Y."/>
            <person name="Zhu X."/>
            <person name="Sun Y."/>
        </authorList>
    </citation>
    <scope>NUCLEOTIDE SEQUENCE</scope>
    <source>
        <strain evidence="1">BYM</strain>
        <tissue evidence="1">Leaf</tissue>
    </source>
</reference>
<dbReference type="AlphaFoldDB" id="A0A8K0DMP5"/>
<dbReference type="EMBL" id="VOIH02000012">
    <property type="protein sequence ID" value="KAF3430994.1"/>
    <property type="molecule type" value="Genomic_DNA"/>
</dbReference>
<organism evidence="1 2">
    <name type="scientific">Rhamnella rubrinervis</name>
    <dbReference type="NCBI Taxonomy" id="2594499"/>
    <lineage>
        <taxon>Eukaryota</taxon>
        <taxon>Viridiplantae</taxon>
        <taxon>Streptophyta</taxon>
        <taxon>Embryophyta</taxon>
        <taxon>Tracheophyta</taxon>
        <taxon>Spermatophyta</taxon>
        <taxon>Magnoliopsida</taxon>
        <taxon>eudicotyledons</taxon>
        <taxon>Gunneridae</taxon>
        <taxon>Pentapetalae</taxon>
        <taxon>rosids</taxon>
        <taxon>fabids</taxon>
        <taxon>Rosales</taxon>
        <taxon>Rhamnaceae</taxon>
        <taxon>rhamnoid group</taxon>
        <taxon>Rhamneae</taxon>
        <taxon>Rhamnella</taxon>
    </lineage>
</organism>
<proteinExistence type="predicted"/>
<evidence type="ECO:0000313" key="2">
    <source>
        <dbReference type="Proteomes" id="UP000796880"/>
    </source>
</evidence>
<dbReference type="Proteomes" id="UP000796880">
    <property type="component" value="Unassembled WGS sequence"/>
</dbReference>
<sequence length="269" mass="29181">MEDVLTEVPPPSRFYQDELNNFAPPLPPTPSPFLLFSNPNPNLPLCPSLLIIALSSPSLYIFHHVSSKRLIGGLILPETQFSGNSIEPSLRNKSCNIYSLSDDEEKSVILISVQCPVAAERSHIVAKLLIGGEIVPQRVVVLDSVQSPNFRGKLPPDEAFAFKLETSSERKGLCDGFKGLEYFPTGSVVDGLGAALLGRCQMRNIKGSLCVTWPEFGCDVVSLVKSLLLDNVLPGLDLSTLHNGGGGDGDEFSGFSQIKDRSYDSDLYT</sequence>
<dbReference type="PANTHER" id="PTHR37227">
    <property type="entry name" value="OS01G0219000 PROTEIN"/>
    <property type="match status" value="1"/>
</dbReference>
<keyword evidence="2" id="KW-1185">Reference proteome</keyword>
<evidence type="ECO:0008006" key="3">
    <source>
        <dbReference type="Google" id="ProtNLM"/>
    </source>
</evidence>
<comment type="caution">
    <text evidence="1">The sequence shown here is derived from an EMBL/GenBank/DDBJ whole genome shotgun (WGS) entry which is preliminary data.</text>
</comment>
<accession>A0A8K0DMP5</accession>
<dbReference type="PANTHER" id="PTHR37227:SF2">
    <property type="entry name" value="OS01G0219000 PROTEIN"/>
    <property type="match status" value="1"/>
</dbReference>
<protein>
    <recommendedName>
        <fullName evidence="3">Proteasome assembly chaperone 1</fullName>
    </recommendedName>
</protein>